<reference evidence="1 2" key="1">
    <citation type="submission" date="2023-03" db="EMBL/GenBank/DDBJ databases">
        <title>High recombination rates correlate with genetic variation in Cardiocondyla obscurior ants.</title>
        <authorList>
            <person name="Errbii M."/>
        </authorList>
    </citation>
    <scope>NUCLEOTIDE SEQUENCE [LARGE SCALE GENOMIC DNA]</scope>
    <source>
        <strain evidence="1">Alpha-2009</strain>
        <tissue evidence="1">Whole body</tissue>
    </source>
</reference>
<sequence length="89" mass="9931">MKIVLGAREIRRAAETVSQETKAVLTVGTEFPFGEKLLSRVLGFRYILCHCERACISYVCRALEQTSGATSFLSQRLSAFSKLNPNWSS</sequence>
<protein>
    <submittedName>
        <fullName evidence="1">Uncharacterized protein</fullName>
    </submittedName>
</protein>
<evidence type="ECO:0000313" key="1">
    <source>
        <dbReference type="EMBL" id="KAL0129212.1"/>
    </source>
</evidence>
<comment type="caution">
    <text evidence="1">The sequence shown here is derived from an EMBL/GenBank/DDBJ whole genome shotgun (WGS) entry which is preliminary data.</text>
</comment>
<evidence type="ECO:0000313" key="2">
    <source>
        <dbReference type="Proteomes" id="UP001430953"/>
    </source>
</evidence>
<organism evidence="1 2">
    <name type="scientific">Cardiocondyla obscurior</name>
    <dbReference type="NCBI Taxonomy" id="286306"/>
    <lineage>
        <taxon>Eukaryota</taxon>
        <taxon>Metazoa</taxon>
        <taxon>Ecdysozoa</taxon>
        <taxon>Arthropoda</taxon>
        <taxon>Hexapoda</taxon>
        <taxon>Insecta</taxon>
        <taxon>Pterygota</taxon>
        <taxon>Neoptera</taxon>
        <taxon>Endopterygota</taxon>
        <taxon>Hymenoptera</taxon>
        <taxon>Apocrita</taxon>
        <taxon>Aculeata</taxon>
        <taxon>Formicoidea</taxon>
        <taxon>Formicidae</taxon>
        <taxon>Myrmicinae</taxon>
        <taxon>Cardiocondyla</taxon>
    </lineage>
</organism>
<proteinExistence type="predicted"/>
<name>A0AAW2GPN7_9HYME</name>
<dbReference type="EMBL" id="JADYXP020000003">
    <property type="protein sequence ID" value="KAL0129212.1"/>
    <property type="molecule type" value="Genomic_DNA"/>
</dbReference>
<accession>A0AAW2GPN7</accession>
<dbReference type="Proteomes" id="UP001430953">
    <property type="component" value="Unassembled WGS sequence"/>
</dbReference>
<dbReference type="AlphaFoldDB" id="A0AAW2GPN7"/>
<gene>
    <name evidence="1" type="ORF">PUN28_004116</name>
</gene>
<keyword evidence="2" id="KW-1185">Reference proteome</keyword>